<proteinExistence type="predicted"/>
<protein>
    <submittedName>
        <fullName evidence="1">Uncharacterized protein</fullName>
    </submittedName>
</protein>
<reference evidence="1 2" key="1">
    <citation type="submission" date="2021-04" db="EMBL/GenBank/DDBJ databases">
        <authorList>
            <person name="De Guttry C."/>
            <person name="Zahm M."/>
            <person name="Klopp C."/>
            <person name="Cabau C."/>
            <person name="Louis A."/>
            <person name="Berthelot C."/>
            <person name="Parey E."/>
            <person name="Roest Crollius H."/>
            <person name="Montfort J."/>
            <person name="Robinson-Rechavi M."/>
            <person name="Bucao C."/>
            <person name="Bouchez O."/>
            <person name="Gislard M."/>
            <person name="Lluch J."/>
            <person name="Milhes M."/>
            <person name="Lampietro C."/>
            <person name="Lopez Roques C."/>
            <person name="Donnadieu C."/>
            <person name="Braasch I."/>
            <person name="Desvignes T."/>
            <person name="Postlethwait J."/>
            <person name="Bobe J."/>
            <person name="Wedekind C."/>
            <person name="Guiguen Y."/>
        </authorList>
    </citation>
    <scope>NUCLEOTIDE SEQUENCE [LARGE SCALE GENOMIC DNA]</scope>
    <source>
        <strain evidence="1">Cs_M1</strain>
        <tissue evidence="1">Blood</tissue>
    </source>
</reference>
<organism evidence="1 2">
    <name type="scientific">Coregonus suidteri</name>
    <dbReference type="NCBI Taxonomy" id="861788"/>
    <lineage>
        <taxon>Eukaryota</taxon>
        <taxon>Metazoa</taxon>
        <taxon>Chordata</taxon>
        <taxon>Craniata</taxon>
        <taxon>Vertebrata</taxon>
        <taxon>Euteleostomi</taxon>
        <taxon>Actinopterygii</taxon>
        <taxon>Neopterygii</taxon>
        <taxon>Teleostei</taxon>
        <taxon>Protacanthopterygii</taxon>
        <taxon>Salmoniformes</taxon>
        <taxon>Salmonidae</taxon>
        <taxon>Coregoninae</taxon>
        <taxon>Coregonus</taxon>
    </lineage>
</organism>
<sequence length="73" mass="8455">MDRRGPVAHRRVPEERYAALQDVARMGASTAAREAIRVRETFPSYFFKEVSRLRSPTVSFHLQRIGKRTNHGE</sequence>
<dbReference type="Proteomes" id="UP001356427">
    <property type="component" value="Unassembled WGS sequence"/>
</dbReference>
<dbReference type="AlphaFoldDB" id="A0AAN8MAU4"/>
<name>A0AAN8MAU4_9TELE</name>
<evidence type="ECO:0000313" key="1">
    <source>
        <dbReference type="EMBL" id="KAK6327433.1"/>
    </source>
</evidence>
<accession>A0AAN8MAU4</accession>
<evidence type="ECO:0000313" key="2">
    <source>
        <dbReference type="Proteomes" id="UP001356427"/>
    </source>
</evidence>
<comment type="caution">
    <text evidence="1">The sequence shown here is derived from an EMBL/GenBank/DDBJ whole genome shotgun (WGS) entry which is preliminary data.</text>
</comment>
<keyword evidence="2" id="KW-1185">Reference proteome</keyword>
<dbReference type="EMBL" id="JAGTTL010000002">
    <property type="protein sequence ID" value="KAK6327433.1"/>
    <property type="molecule type" value="Genomic_DNA"/>
</dbReference>
<gene>
    <name evidence="1" type="ORF">J4Q44_G00030780</name>
</gene>